<evidence type="ECO:0000256" key="7">
    <source>
        <dbReference type="ARBA" id="ARBA00022958"/>
    </source>
</evidence>
<dbReference type="Pfam" id="PF00520">
    <property type="entry name" value="Ion_trans"/>
    <property type="match status" value="1"/>
</dbReference>
<dbReference type="PANTHER" id="PTHR11537">
    <property type="entry name" value="VOLTAGE-GATED POTASSIUM CHANNEL"/>
    <property type="match status" value="1"/>
</dbReference>
<keyword evidence="10 12" id="KW-0472">Membrane</keyword>
<dbReference type="InterPro" id="IPR027359">
    <property type="entry name" value="Volt_channel_dom_sf"/>
</dbReference>
<comment type="caution">
    <text evidence="14">The sequence shown here is derived from an EMBL/GenBank/DDBJ whole genome shotgun (WGS) entry which is preliminary data.</text>
</comment>
<feature type="transmembrane region" description="Helical" evidence="12">
    <location>
        <begin position="130"/>
        <end position="149"/>
    </location>
</feature>
<evidence type="ECO:0000256" key="6">
    <source>
        <dbReference type="ARBA" id="ARBA00022882"/>
    </source>
</evidence>
<proteinExistence type="predicted"/>
<evidence type="ECO:0000313" key="15">
    <source>
        <dbReference type="Proteomes" id="UP001180825"/>
    </source>
</evidence>
<dbReference type="InterPro" id="IPR028325">
    <property type="entry name" value="VG_K_chnl"/>
</dbReference>
<dbReference type="EMBL" id="JAVDXV010000013">
    <property type="protein sequence ID" value="MDR7336115.1"/>
    <property type="molecule type" value="Genomic_DNA"/>
</dbReference>
<dbReference type="Gene3D" id="1.20.120.350">
    <property type="entry name" value="Voltage-gated potassium channels. Chain C"/>
    <property type="match status" value="1"/>
</dbReference>
<evidence type="ECO:0000256" key="1">
    <source>
        <dbReference type="ARBA" id="ARBA00004141"/>
    </source>
</evidence>
<feature type="transmembrane region" description="Helical" evidence="12">
    <location>
        <begin position="29"/>
        <end position="47"/>
    </location>
</feature>
<dbReference type="SUPFAM" id="SSF81324">
    <property type="entry name" value="Voltage-gated potassium channels"/>
    <property type="match status" value="1"/>
</dbReference>
<sequence length="295" mass="32680">MKLQEGPPESWRLRLYTIIFEADTRAGRAFDLALVGLIVASVIVVMLDSIASVRARHGTVLTTLEWMFTLLFTAEYIARLSCVRHPLRYARSPYGIIDLIAVLPTYLAFLVPGLQALIDVRVLRLLRLFRILKLGAYVAEFGMLGRALAASRRKILVFMFFVMMVVTIMGTLMYVVEGPDNGFTSIPVSVYWAITTMTTVGFGDITPKTDLGRVIASAMMLLGWGTLAVPTGIVSAEFTAQRMGRAPTTRTCHECLSEGHLPSARFCRNCGARLPAWQSDEGLWKPEGEDRAEPS</sequence>
<dbReference type="RefSeq" id="WP_310333111.1">
    <property type="nucleotide sequence ID" value="NZ_JAVDXV010000013.1"/>
</dbReference>
<keyword evidence="7" id="KW-0630">Potassium</keyword>
<dbReference type="Gene3D" id="1.10.287.70">
    <property type="match status" value="1"/>
</dbReference>
<evidence type="ECO:0000256" key="11">
    <source>
        <dbReference type="ARBA" id="ARBA00023303"/>
    </source>
</evidence>
<feature type="transmembrane region" description="Helical" evidence="12">
    <location>
        <begin position="99"/>
        <end position="118"/>
    </location>
</feature>
<evidence type="ECO:0000259" key="13">
    <source>
        <dbReference type="Pfam" id="PF00520"/>
    </source>
</evidence>
<feature type="transmembrane region" description="Helical" evidence="12">
    <location>
        <begin position="59"/>
        <end position="78"/>
    </location>
</feature>
<comment type="subcellular location">
    <subcellularLocation>
        <location evidence="1">Membrane</location>
        <topology evidence="1">Multi-pass membrane protein</topology>
    </subcellularLocation>
</comment>
<keyword evidence="4 12" id="KW-0812">Transmembrane</keyword>
<accession>A0ABU2AGC1</accession>
<dbReference type="InterPro" id="IPR005821">
    <property type="entry name" value="Ion_trans_dom"/>
</dbReference>
<evidence type="ECO:0000256" key="2">
    <source>
        <dbReference type="ARBA" id="ARBA00022448"/>
    </source>
</evidence>
<dbReference type="GO" id="GO:0034220">
    <property type="term" value="P:monoatomic ion transmembrane transport"/>
    <property type="evidence" value="ECO:0007669"/>
    <property type="project" value="UniProtKB-KW"/>
</dbReference>
<keyword evidence="8 12" id="KW-1133">Transmembrane helix</keyword>
<protein>
    <submittedName>
        <fullName evidence="14">Voltage-gated potassium channel</fullName>
    </submittedName>
</protein>
<evidence type="ECO:0000313" key="14">
    <source>
        <dbReference type="EMBL" id="MDR7336115.1"/>
    </source>
</evidence>
<gene>
    <name evidence="14" type="ORF">J2X21_005285</name>
</gene>
<organism evidence="14 15">
    <name type="scientific">Roseateles asaccharophilus</name>
    <dbReference type="NCBI Taxonomy" id="582607"/>
    <lineage>
        <taxon>Bacteria</taxon>
        <taxon>Pseudomonadati</taxon>
        <taxon>Pseudomonadota</taxon>
        <taxon>Betaproteobacteria</taxon>
        <taxon>Burkholderiales</taxon>
        <taxon>Sphaerotilaceae</taxon>
        <taxon>Roseateles</taxon>
    </lineage>
</organism>
<keyword evidence="5" id="KW-0631">Potassium channel</keyword>
<evidence type="ECO:0000256" key="8">
    <source>
        <dbReference type="ARBA" id="ARBA00022989"/>
    </source>
</evidence>
<name>A0ABU2AGC1_9BURK</name>
<evidence type="ECO:0000256" key="5">
    <source>
        <dbReference type="ARBA" id="ARBA00022826"/>
    </source>
</evidence>
<keyword evidence="15" id="KW-1185">Reference proteome</keyword>
<dbReference type="Proteomes" id="UP001180825">
    <property type="component" value="Unassembled WGS sequence"/>
</dbReference>
<evidence type="ECO:0000256" key="3">
    <source>
        <dbReference type="ARBA" id="ARBA00022538"/>
    </source>
</evidence>
<keyword evidence="6" id="KW-0851">Voltage-gated channel</keyword>
<feature type="domain" description="Ion transport" evidence="13">
    <location>
        <begin position="28"/>
        <end position="241"/>
    </location>
</feature>
<evidence type="ECO:0000256" key="12">
    <source>
        <dbReference type="SAM" id="Phobius"/>
    </source>
</evidence>
<dbReference type="PANTHER" id="PTHR11537:SF254">
    <property type="entry name" value="POTASSIUM VOLTAGE-GATED CHANNEL PROTEIN SHAB"/>
    <property type="match status" value="1"/>
</dbReference>
<evidence type="ECO:0000256" key="9">
    <source>
        <dbReference type="ARBA" id="ARBA00023065"/>
    </source>
</evidence>
<feature type="transmembrane region" description="Helical" evidence="12">
    <location>
        <begin position="156"/>
        <end position="176"/>
    </location>
</feature>
<keyword evidence="2" id="KW-0813">Transport</keyword>
<feature type="transmembrane region" description="Helical" evidence="12">
    <location>
        <begin position="214"/>
        <end position="233"/>
    </location>
</feature>
<keyword evidence="11 14" id="KW-0407">Ion channel</keyword>
<dbReference type="PRINTS" id="PR00169">
    <property type="entry name" value="KCHANNEL"/>
</dbReference>
<evidence type="ECO:0000256" key="10">
    <source>
        <dbReference type="ARBA" id="ARBA00023136"/>
    </source>
</evidence>
<keyword evidence="3" id="KW-0633">Potassium transport</keyword>
<reference evidence="14 15" key="1">
    <citation type="submission" date="2023-07" db="EMBL/GenBank/DDBJ databases">
        <title>Sorghum-associated microbial communities from plants grown in Nebraska, USA.</title>
        <authorList>
            <person name="Schachtman D."/>
        </authorList>
    </citation>
    <scope>NUCLEOTIDE SEQUENCE [LARGE SCALE GENOMIC DNA]</scope>
    <source>
        <strain evidence="14 15">BE316</strain>
    </source>
</reference>
<evidence type="ECO:0000256" key="4">
    <source>
        <dbReference type="ARBA" id="ARBA00022692"/>
    </source>
</evidence>
<keyword evidence="9" id="KW-0406">Ion transport</keyword>